<dbReference type="AlphaFoldDB" id="A0A2Z3LAU9"/>
<reference evidence="2 3" key="1">
    <citation type="submission" date="2018-05" db="EMBL/GenBank/DDBJ databases">
        <title>Candidatus Cardinium hertigii Genome Assembly.</title>
        <authorList>
            <person name="Showmaker K.C."/>
            <person name="Walden K.O."/>
            <person name="Fields C.J."/>
            <person name="Lambert K.N."/>
            <person name="Hudson M.E."/>
        </authorList>
    </citation>
    <scope>NUCLEOTIDE SEQUENCE [LARGE SCALE GENOMIC DNA]</scope>
    <source>
        <strain evidence="3">cHgTN10</strain>
    </source>
</reference>
<proteinExistence type="predicted"/>
<evidence type="ECO:0000259" key="1">
    <source>
        <dbReference type="Pfam" id="PF01037"/>
    </source>
</evidence>
<dbReference type="Proteomes" id="UP000245872">
    <property type="component" value="Chromosome"/>
</dbReference>
<gene>
    <name evidence="2" type="primary">lrp_1</name>
    <name evidence="2" type="ORF">DK880_00054</name>
</gene>
<dbReference type="SMART" id="SM00344">
    <property type="entry name" value="HTH_ASNC"/>
    <property type="match status" value="1"/>
</dbReference>
<dbReference type="InterPro" id="IPR011008">
    <property type="entry name" value="Dimeric_a/b-barrel"/>
</dbReference>
<dbReference type="SUPFAM" id="SSF54909">
    <property type="entry name" value="Dimeric alpha+beta barrel"/>
    <property type="match status" value="1"/>
</dbReference>
<name>A0A2Z3LAU9_9BACT</name>
<dbReference type="EMBL" id="CP029619">
    <property type="protein sequence ID" value="AWN81392.1"/>
    <property type="molecule type" value="Genomic_DNA"/>
</dbReference>
<evidence type="ECO:0000313" key="2">
    <source>
        <dbReference type="EMBL" id="AWN81392.1"/>
    </source>
</evidence>
<dbReference type="InterPro" id="IPR019887">
    <property type="entry name" value="Tscrpt_reg_AsnC/Lrp_C"/>
</dbReference>
<sequence>MERVKTLEQYKVITHYYAQIDYAQLGLDTTVMVGITLQKMTGTAVKLFQAAINKIAAITTCYQVIGIFDFIVMVQTKDMLTYQNEVVAKLYMLEEVARMQTLTVTQLLKNKPLRLA</sequence>
<dbReference type="KEGG" id="cher:DK880_00054"/>
<accession>A0A2Z3LAU9</accession>
<keyword evidence="3" id="KW-1185">Reference proteome</keyword>
<dbReference type="OrthoDB" id="9800326at2"/>
<dbReference type="InterPro" id="IPR019888">
    <property type="entry name" value="Tscrpt_reg_AsnC-like"/>
</dbReference>
<dbReference type="RefSeq" id="WP_109996859.1">
    <property type="nucleotide sequence ID" value="NZ_CP029619.1"/>
</dbReference>
<organism evidence="2 3">
    <name type="scientific">Candidatus Cardinium hertigii</name>
    <dbReference type="NCBI Taxonomy" id="247481"/>
    <lineage>
        <taxon>Bacteria</taxon>
        <taxon>Pseudomonadati</taxon>
        <taxon>Bacteroidota</taxon>
        <taxon>Cytophagia</taxon>
        <taxon>Cytophagales</taxon>
        <taxon>Amoebophilaceae</taxon>
        <taxon>Candidatus Cardinium</taxon>
    </lineage>
</organism>
<protein>
    <submittedName>
        <fullName evidence="2">Leucine-responsive regulatory protein</fullName>
    </submittedName>
</protein>
<dbReference type="PANTHER" id="PTHR30154">
    <property type="entry name" value="LEUCINE-RESPONSIVE REGULATORY PROTEIN"/>
    <property type="match status" value="1"/>
</dbReference>
<dbReference type="Gene3D" id="3.30.70.920">
    <property type="match status" value="1"/>
</dbReference>
<dbReference type="Pfam" id="PF01037">
    <property type="entry name" value="AsnC_trans_reg"/>
    <property type="match status" value="1"/>
</dbReference>
<dbReference type="GO" id="GO:0005829">
    <property type="term" value="C:cytosol"/>
    <property type="evidence" value="ECO:0007669"/>
    <property type="project" value="TreeGrafter"/>
</dbReference>
<dbReference type="GO" id="GO:0043565">
    <property type="term" value="F:sequence-specific DNA binding"/>
    <property type="evidence" value="ECO:0007669"/>
    <property type="project" value="TreeGrafter"/>
</dbReference>
<feature type="domain" description="Transcription regulator AsnC/Lrp ligand binding" evidence="1">
    <location>
        <begin position="33"/>
        <end position="105"/>
    </location>
</feature>
<evidence type="ECO:0000313" key="3">
    <source>
        <dbReference type="Proteomes" id="UP000245872"/>
    </source>
</evidence>
<dbReference type="PANTHER" id="PTHR30154:SF34">
    <property type="entry name" value="TRANSCRIPTIONAL REGULATOR AZLB"/>
    <property type="match status" value="1"/>
</dbReference>
<dbReference type="GO" id="GO:0043200">
    <property type="term" value="P:response to amino acid"/>
    <property type="evidence" value="ECO:0007669"/>
    <property type="project" value="TreeGrafter"/>
</dbReference>